<dbReference type="InterPro" id="IPR050624">
    <property type="entry name" value="HTH-type_Tx_Regulator"/>
</dbReference>
<proteinExistence type="predicted"/>
<feature type="DNA-binding region" description="H-T-H motif" evidence="2">
    <location>
        <begin position="31"/>
        <end position="50"/>
    </location>
</feature>
<evidence type="ECO:0000259" key="3">
    <source>
        <dbReference type="PROSITE" id="PS50977"/>
    </source>
</evidence>
<dbReference type="SUPFAM" id="SSF46689">
    <property type="entry name" value="Homeodomain-like"/>
    <property type="match status" value="1"/>
</dbReference>
<evidence type="ECO:0000313" key="5">
    <source>
        <dbReference type="Proteomes" id="UP000586254"/>
    </source>
</evidence>
<keyword evidence="1 2" id="KW-0238">DNA-binding</keyword>
<dbReference type="PROSITE" id="PS50977">
    <property type="entry name" value="HTH_TETR_2"/>
    <property type="match status" value="1"/>
</dbReference>
<dbReference type="AlphaFoldDB" id="A0A1I5RYQ8"/>
<dbReference type="InterPro" id="IPR001647">
    <property type="entry name" value="HTH_TetR"/>
</dbReference>
<evidence type="ECO:0000256" key="2">
    <source>
        <dbReference type="PROSITE-ProRule" id="PRU00335"/>
    </source>
</evidence>
<reference evidence="4 5" key="1">
    <citation type="submission" date="2020-07" db="EMBL/GenBank/DDBJ databases">
        <title>Organ Donor 1.</title>
        <authorList>
            <person name="Marsh A.J."/>
            <person name="Azcarate-Peril M.A."/>
        </authorList>
    </citation>
    <scope>NUCLEOTIDE SEQUENCE [LARGE SCALE GENOMIC DNA]</scope>
    <source>
        <strain evidence="4 5">AMC0717</strain>
    </source>
</reference>
<accession>A0A1I5RYQ8</accession>
<dbReference type="EMBL" id="JACCKS010000020">
    <property type="protein sequence ID" value="NZA39435.1"/>
    <property type="molecule type" value="Genomic_DNA"/>
</dbReference>
<comment type="caution">
    <text evidence="4">The sequence shown here is derived from an EMBL/GenBank/DDBJ whole genome shotgun (WGS) entry which is preliminary data.</text>
</comment>
<dbReference type="Gene3D" id="1.10.357.10">
    <property type="entry name" value="Tetracycline Repressor, domain 2"/>
    <property type="match status" value="1"/>
</dbReference>
<evidence type="ECO:0000313" key="4">
    <source>
        <dbReference type="EMBL" id="NZA39435.1"/>
    </source>
</evidence>
<name>A0A1I5RYQ8_9FIRM</name>
<dbReference type="RefSeq" id="WP_090415272.1">
    <property type="nucleotide sequence ID" value="NZ_DBGDOQ010000011.1"/>
</dbReference>
<organism evidence="4 5">
    <name type="scientific">Eubacterium callanderi</name>
    <dbReference type="NCBI Taxonomy" id="53442"/>
    <lineage>
        <taxon>Bacteria</taxon>
        <taxon>Bacillati</taxon>
        <taxon>Bacillota</taxon>
        <taxon>Clostridia</taxon>
        <taxon>Eubacteriales</taxon>
        <taxon>Eubacteriaceae</taxon>
        <taxon>Eubacterium</taxon>
    </lineage>
</organism>
<dbReference type="PANTHER" id="PTHR43479">
    <property type="entry name" value="ACREF/ENVCD OPERON REPRESSOR-RELATED"/>
    <property type="match status" value="1"/>
</dbReference>
<gene>
    <name evidence="4" type="ORF">H0N91_15195</name>
</gene>
<dbReference type="Pfam" id="PF00440">
    <property type="entry name" value="TetR_N"/>
    <property type="match status" value="1"/>
</dbReference>
<feature type="domain" description="HTH tetR-type" evidence="3">
    <location>
        <begin position="8"/>
        <end position="68"/>
    </location>
</feature>
<dbReference type="PANTHER" id="PTHR43479:SF11">
    <property type="entry name" value="ACREF_ENVCD OPERON REPRESSOR-RELATED"/>
    <property type="match status" value="1"/>
</dbReference>
<sequence length="223" mass="25641">MAGQKKGEITKRKIIESSKKLFYTKGYNKTLMQNIADDAEIALGTLTYHYSKKESIASTILYNYITNINTYIDQHSESNLNAFQTHFIASIPYYKNLLEDQHSRQFYCEVIMSETLYSGDVTEDPLALFFKGMKAQCLRDYRIPKMGYQLELASIFEVGGRNRLIKKYTEGKLKNISIENIANYLSSNMGKLLHIPEDEIIASQELALQFNNEHDLSQIHALL</sequence>
<dbReference type="GO" id="GO:0003677">
    <property type="term" value="F:DNA binding"/>
    <property type="evidence" value="ECO:0007669"/>
    <property type="project" value="UniProtKB-UniRule"/>
</dbReference>
<dbReference type="InterPro" id="IPR009057">
    <property type="entry name" value="Homeodomain-like_sf"/>
</dbReference>
<evidence type="ECO:0000256" key="1">
    <source>
        <dbReference type="ARBA" id="ARBA00023125"/>
    </source>
</evidence>
<dbReference type="Proteomes" id="UP000586254">
    <property type="component" value="Unassembled WGS sequence"/>
</dbReference>
<dbReference type="PRINTS" id="PR00455">
    <property type="entry name" value="HTHTETR"/>
</dbReference>
<protein>
    <submittedName>
        <fullName evidence="4">TetR/AcrR family transcriptional regulator</fullName>
    </submittedName>
</protein>